<proteinExistence type="predicted"/>
<dbReference type="EMBL" id="QYUQ01000002">
    <property type="protein sequence ID" value="RJG00335.1"/>
    <property type="molecule type" value="Genomic_DNA"/>
</dbReference>
<protein>
    <recommendedName>
        <fullName evidence="1">Tape measure protein N-terminal domain-containing protein</fullName>
    </recommendedName>
</protein>
<dbReference type="OrthoDB" id="8695541at2"/>
<evidence type="ECO:0000259" key="1">
    <source>
        <dbReference type="Pfam" id="PF20155"/>
    </source>
</evidence>
<dbReference type="Proteomes" id="UP000266327">
    <property type="component" value="Unassembled WGS sequence"/>
</dbReference>
<dbReference type="AlphaFoldDB" id="A0A3A3FY89"/>
<gene>
    <name evidence="2" type="ORF">D3878_01050</name>
</gene>
<dbReference type="Pfam" id="PF20155">
    <property type="entry name" value="TMP_3"/>
    <property type="match status" value="1"/>
</dbReference>
<reference evidence="3" key="1">
    <citation type="submission" date="2018-09" db="EMBL/GenBank/DDBJ databases">
        <authorList>
            <person name="Zhu H."/>
        </authorList>
    </citation>
    <scope>NUCLEOTIDE SEQUENCE [LARGE SCALE GENOMIC DNA]</scope>
    <source>
        <strain evidence="3">K1S02-23</strain>
    </source>
</reference>
<keyword evidence="3" id="KW-1185">Reference proteome</keyword>
<evidence type="ECO:0000313" key="2">
    <source>
        <dbReference type="EMBL" id="RJG00335.1"/>
    </source>
</evidence>
<accession>A0A3A3FY89</accession>
<evidence type="ECO:0000313" key="3">
    <source>
        <dbReference type="Proteomes" id="UP000266327"/>
    </source>
</evidence>
<organism evidence="2 3">
    <name type="scientific">Noviherbaspirillum sedimenti</name>
    <dbReference type="NCBI Taxonomy" id="2320865"/>
    <lineage>
        <taxon>Bacteria</taxon>
        <taxon>Pseudomonadati</taxon>
        <taxon>Pseudomonadota</taxon>
        <taxon>Betaproteobacteria</taxon>
        <taxon>Burkholderiales</taxon>
        <taxon>Oxalobacteraceae</taxon>
        <taxon>Noviherbaspirillum</taxon>
    </lineage>
</organism>
<sequence>MATTNNRDVRLRLGVDVEGTEDIGKLTGELDALAGEGNATAGAFGASGAAADRMQAALAELTTTTKQQRAVEASAQTDAKTARRTLDDQREALARLRLEYATAGGNAEKYKADVLQLRTAILDSRAALRQKQDTLEAAATAARVAAAAEQKMAAEVKAAAAAVLAQAPAFRQAAAASGSATQQQIAQQKELRDSVASVGKQLQSIQQLAGLALGGTFAGGLIKDLGETADEFQNLSARIKLATGEGQQFDRALTGVADTALRTHSTLEDTANLFARLTKAGTDAGLSAQVAQVQALGLTDTINKAVQLSGSSAEASGAALTQLIQGLQSGVLRGEEFNSVMEQAPRLAQALAQGLNVTTGELRKMAEQGQLTTATVINALQNQADTVNSEFEKLPLTIGRALQDLKTQWTLYVGASDNGMVSSQNAAKVIQALSNNLVS</sequence>
<dbReference type="NCBIfam" id="TIGR02675">
    <property type="entry name" value="tape_meas_nterm"/>
    <property type="match status" value="1"/>
</dbReference>
<dbReference type="InterPro" id="IPR013491">
    <property type="entry name" value="Tape_meas_N"/>
</dbReference>
<name>A0A3A3FY89_9BURK</name>
<feature type="domain" description="Tape measure protein N-terminal" evidence="1">
    <location>
        <begin position="226"/>
        <end position="417"/>
    </location>
</feature>
<dbReference type="RefSeq" id="WP_119783789.1">
    <property type="nucleotide sequence ID" value="NZ_QYUQ01000002.1"/>
</dbReference>
<comment type="caution">
    <text evidence="2">The sequence shown here is derived from an EMBL/GenBank/DDBJ whole genome shotgun (WGS) entry which is preliminary data.</text>
</comment>